<sequence>MFLEHQFTFIVKKKFLALLSISETRDHNYIDVIDNIKGSIHVKRNNKVKMSTTDAGEGHLMITWSPQDFAAFLDQDNSAIVSRSRSTYALLLLISATTSCTTIRAQVDHILTRLWTNFSILNVIVQAPCSCGRQVFIYRPFVKTRDSWGTLQSYTFQQITKNPNLLVTSLKNLNHFPVRVSLFEKLPTALQAVPNMLKFNPIFQDLSVSKEFAGSDGLLVGTLVQYLNFEAVVDPDLPRLYGHVLQNGSVIGVLALVLNGKSDYGANRRILSYYPVDGFEFTVAYSSDKISAVVPKSLKVPRGLSIFNCFDKLSWVLIFVASFVCVFFWYLISRDNLYNTLKEIYSLLVGMSIQIVPSSYQTFFLTSCMIFNLIIFGIIQGSLFTDFTTPSYYPEINTVEEVDKSQLPIMTYVWLLIKDNSSQLLNRLKVKSIPESANMYEIVALYKNVVSIDRKFDVEVAIRTQFTGDDGVPLLHMVKEDIATFLLSCIVPKGSPYLLMFNNVITSMFEGGFIRKWDNDVVESIMVERINRMISAKKFKAFSLDDIQAAFYITGVGYVCSVVAFVGEIMKNKFREQQF</sequence>
<organism evidence="9 10">
    <name type="scientific">Zophobas morio</name>
    <dbReference type="NCBI Taxonomy" id="2755281"/>
    <lineage>
        <taxon>Eukaryota</taxon>
        <taxon>Metazoa</taxon>
        <taxon>Ecdysozoa</taxon>
        <taxon>Arthropoda</taxon>
        <taxon>Hexapoda</taxon>
        <taxon>Insecta</taxon>
        <taxon>Pterygota</taxon>
        <taxon>Neoptera</taxon>
        <taxon>Endopterygota</taxon>
        <taxon>Coleoptera</taxon>
        <taxon>Polyphaga</taxon>
        <taxon>Cucujiformia</taxon>
        <taxon>Tenebrionidae</taxon>
        <taxon>Zophobas</taxon>
    </lineage>
</organism>
<evidence type="ECO:0000256" key="3">
    <source>
        <dbReference type="ARBA" id="ARBA00022692"/>
    </source>
</evidence>
<keyword evidence="4 8" id="KW-1133">Transmembrane helix</keyword>
<name>A0AA38HZK1_9CUCU</name>
<evidence type="ECO:0000256" key="5">
    <source>
        <dbReference type="ARBA" id="ARBA00023136"/>
    </source>
</evidence>
<dbReference type="PANTHER" id="PTHR42643:SF38">
    <property type="entry name" value="IONOTROPIC RECEPTOR 100A"/>
    <property type="match status" value="1"/>
</dbReference>
<proteinExistence type="predicted"/>
<gene>
    <name evidence="9" type="ORF">Zmor_019365</name>
</gene>
<dbReference type="EMBL" id="JALNTZ010000006">
    <property type="protein sequence ID" value="KAJ3647488.1"/>
    <property type="molecule type" value="Genomic_DNA"/>
</dbReference>
<evidence type="ECO:0000256" key="6">
    <source>
        <dbReference type="ARBA" id="ARBA00023170"/>
    </source>
</evidence>
<dbReference type="PANTHER" id="PTHR42643">
    <property type="entry name" value="IONOTROPIC RECEPTOR 20A-RELATED"/>
    <property type="match status" value="1"/>
</dbReference>
<feature type="transmembrane region" description="Helical" evidence="8">
    <location>
        <begin position="549"/>
        <end position="570"/>
    </location>
</feature>
<evidence type="ECO:0000256" key="7">
    <source>
        <dbReference type="ARBA" id="ARBA00023180"/>
    </source>
</evidence>
<comment type="caution">
    <text evidence="9">The sequence shown here is derived from an EMBL/GenBank/DDBJ whole genome shotgun (WGS) entry which is preliminary data.</text>
</comment>
<evidence type="ECO:0000313" key="10">
    <source>
        <dbReference type="Proteomes" id="UP001168821"/>
    </source>
</evidence>
<feature type="transmembrane region" description="Helical" evidence="8">
    <location>
        <begin position="313"/>
        <end position="332"/>
    </location>
</feature>
<feature type="transmembrane region" description="Helical" evidence="8">
    <location>
        <begin position="363"/>
        <end position="384"/>
    </location>
</feature>
<keyword evidence="5 8" id="KW-0472">Membrane</keyword>
<comment type="subcellular location">
    <subcellularLocation>
        <location evidence="1">Cell membrane</location>
        <topology evidence="1">Multi-pass membrane protein</topology>
    </subcellularLocation>
</comment>
<evidence type="ECO:0000313" key="9">
    <source>
        <dbReference type="EMBL" id="KAJ3647488.1"/>
    </source>
</evidence>
<evidence type="ECO:0000256" key="4">
    <source>
        <dbReference type="ARBA" id="ARBA00022989"/>
    </source>
</evidence>
<dbReference type="InterPro" id="IPR052192">
    <property type="entry name" value="Insect_Ionotropic_Sensory_Rcpt"/>
</dbReference>
<evidence type="ECO:0000256" key="2">
    <source>
        <dbReference type="ARBA" id="ARBA00022475"/>
    </source>
</evidence>
<keyword evidence="2" id="KW-1003">Cell membrane</keyword>
<accession>A0AA38HZK1</accession>
<dbReference type="GO" id="GO:0005886">
    <property type="term" value="C:plasma membrane"/>
    <property type="evidence" value="ECO:0007669"/>
    <property type="project" value="UniProtKB-SubCell"/>
</dbReference>
<evidence type="ECO:0000256" key="1">
    <source>
        <dbReference type="ARBA" id="ARBA00004651"/>
    </source>
</evidence>
<evidence type="ECO:0000256" key="8">
    <source>
        <dbReference type="SAM" id="Phobius"/>
    </source>
</evidence>
<keyword evidence="10" id="KW-1185">Reference proteome</keyword>
<keyword evidence="3 8" id="KW-0812">Transmembrane</keyword>
<dbReference type="AlphaFoldDB" id="A0AA38HZK1"/>
<keyword evidence="6" id="KW-0675">Receptor</keyword>
<dbReference type="SUPFAM" id="SSF53850">
    <property type="entry name" value="Periplasmic binding protein-like II"/>
    <property type="match status" value="1"/>
</dbReference>
<dbReference type="Proteomes" id="UP001168821">
    <property type="component" value="Unassembled WGS sequence"/>
</dbReference>
<protein>
    <recommendedName>
        <fullName evidence="11">Ionotropic receptor</fullName>
    </recommendedName>
</protein>
<evidence type="ECO:0008006" key="11">
    <source>
        <dbReference type="Google" id="ProtNLM"/>
    </source>
</evidence>
<reference evidence="9" key="1">
    <citation type="journal article" date="2023" name="G3 (Bethesda)">
        <title>Whole genome assemblies of Zophobas morio and Tenebrio molitor.</title>
        <authorList>
            <person name="Kaur S."/>
            <person name="Stinson S.A."/>
            <person name="diCenzo G.C."/>
        </authorList>
    </citation>
    <scope>NUCLEOTIDE SEQUENCE</scope>
    <source>
        <strain evidence="9">QUZm001</strain>
    </source>
</reference>
<keyword evidence="7" id="KW-0325">Glycoprotein</keyword>